<protein>
    <submittedName>
        <fullName evidence="8">BatB</fullName>
    </submittedName>
</protein>
<name>A0A1W1EFR2_9ZZZZ</name>
<dbReference type="PROSITE" id="PS50234">
    <property type="entry name" value="VWFA"/>
    <property type="match status" value="1"/>
</dbReference>
<evidence type="ECO:0000256" key="4">
    <source>
        <dbReference type="ARBA" id="ARBA00023136"/>
    </source>
</evidence>
<keyword evidence="3 6" id="KW-1133">Transmembrane helix</keyword>
<dbReference type="InterPro" id="IPR036465">
    <property type="entry name" value="vWFA_dom_sf"/>
</dbReference>
<organism evidence="8">
    <name type="scientific">hydrothermal vent metagenome</name>
    <dbReference type="NCBI Taxonomy" id="652676"/>
    <lineage>
        <taxon>unclassified sequences</taxon>
        <taxon>metagenomes</taxon>
        <taxon>ecological metagenomes</taxon>
    </lineage>
</organism>
<dbReference type="InterPro" id="IPR019734">
    <property type="entry name" value="TPR_rpt"/>
</dbReference>
<dbReference type="AlphaFoldDB" id="A0A1W1EFR2"/>
<dbReference type="SMART" id="SM00327">
    <property type="entry name" value="VWA"/>
    <property type="match status" value="1"/>
</dbReference>
<keyword evidence="1" id="KW-1003">Cell membrane</keyword>
<evidence type="ECO:0000313" key="8">
    <source>
        <dbReference type="EMBL" id="SFZ98851.1"/>
    </source>
</evidence>
<evidence type="ECO:0000256" key="2">
    <source>
        <dbReference type="ARBA" id="ARBA00022692"/>
    </source>
</evidence>
<sequence>MSILYPLFLWLLIPLALLYWKSKSWQLQNIVHGLVLALIIVTLSRPVIKQGIEESKIEARDIIIALDVSYSMRAKDISPSRYTFAKRTIESLLSRYPKDNVMLIAFTSNPLLLSPPTTDHALILTALNTLNPEYILTKGTSLKKLFAKLKTMHSENKDFILITDGGEEHNTELLAKTLKSTQVHLSILALGSTSGSTIENPDGTLVKDKEDHLIVSRINPMLKALAEAVQGSYLTPSSSPEATATALHKSIEAQTRDSQEISKKQHTYTELYYIPLLLALILFFLVHTRASRVLIVLFALLGLEVQASVLDGYYLNQAAKSYEEKDFNQSKILLKKIETDSLESQLILANSYYKLASYKKAIAIYSSIRSTNPSIKQMLYYNIANAYTQLHTYDKAKIYYTKALQLGKDADALHNLSLIALLKKNKDKGLGISHPKSQNSSASKNQSPEKDDDKKDDDKKESREEDQPSSGSGSGGESKQEKADKNDKKRLKMDPSAEVQPLSSKVYELINKGYIRETRPW</sequence>
<feature type="transmembrane region" description="Helical" evidence="6">
    <location>
        <begin position="28"/>
        <end position="48"/>
    </location>
</feature>
<dbReference type="Gene3D" id="1.25.40.10">
    <property type="entry name" value="Tetratricopeptide repeat domain"/>
    <property type="match status" value="1"/>
</dbReference>
<dbReference type="SUPFAM" id="SSF48452">
    <property type="entry name" value="TPR-like"/>
    <property type="match status" value="1"/>
</dbReference>
<keyword evidence="2 6" id="KW-0812">Transmembrane</keyword>
<dbReference type="PROSITE" id="PS50005">
    <property type="entry name" value="TPR"/>
    <property type="match status" value="1"/>
</dbReference>
<evidence type="ECO:0000256" key="6">
    <source>
        <dbReference type="SAM" id="Phobius"/>
    </source>
</evidence>
<accession>A0A1W1EFR2</accession>
<evidence type="ECO:0000256" key="1">
    <source>
        <dbReference type="ARBA" id="ARBA00022475"/>
    </source>
</evidence>
<dbReference type="PANTHER" id="PTHR22550:SF5">
    <property type="entry name" value="LEUCINE ZIPPER PROTEIN 4"/>
    <property type="match status" value="1"/>
</dbReference>
<evidence type="ECO:0000256" key="3">
    <source>
        <dbReference type="ARBA" id="ARBA00022989"/>
    </source>
</evidence>
<evidence type="ECO:0000256" key="5">
    <source>
        <dbReference type="SAM" id="MobiDB-lite"/>
    </source>
</evidence>
<dbReference type="InterPro" id="IPR011990">
    <property type="entry name" value="TPR-like_helical_dom_sf"/>
</dbReference>
<gene>
    <name evidence="8" type="ORF">MNB_SV-5-97</name>
</gene>
<keyword evidence="4 6" id="KW-0472">Membrane</keyword>
<feature type="compositionally biased region" description="Low complexity" evidence="5">
    <location>
        <begin position="435"/>
        <end position="446"/>
    </location>
</feature>
<dbReference type="InterPro" id="IPR050768">
    <property type="entry name" value="UPF0353/GerABKA_families"/>
</dbReference>
<reference evidence="8" key="1">
    <citation type="submission" date="2016-10" db="EMBL/GenBank/DDBJ databases">
        <authorList>
            <person name="de Groot N.N."/>
        </authorList>
    </citation>
    <scope>NUCLEOTIDE SEQUENCE</scope>
</reference>
<feature type="region of interest" description="Disordered" evidence="5">
    <location>
        <begin position="430"/>
        <end position="512"/>
    </location>
</feature>
<feature type="compositionally biased region" description="Basic and acidic residues" evidence="5">
    <location>
        <begin position="478"/>
        <end position="495"/>
    </location>
</feature>
<dbReference type="SUPFAM" id="SSF53300">
    <property type="entry name" value="vWA-like"/>
    <property type="match status" value="1"/>
</dbReference>
<dbReference type="SMART" id="SM00028">
    <property type="entry name" value="TPR"/>
    <property type="match status" value="2"/>
</dbReference>
<dbReference type="Gene3D" id="3.40.50.410">
    <property type="entry name" value="von Willebrand factor, type A domain"/>
    <property type="match status" value="1"/>
</dbReference>
<feature type="domain" description="VWFA" evidence="7">
    <location>
        <begin position="61"/>
        <end position="229"/>
    </location>
</feature>
<feature type="transmembrane region" description="Helical" evidence="6">
    <location>
        <begin position="271"/>
        <end position="287"/>
    </location>
</feature>
<dbReference type="InterPro" id="IPR002035">
    <property type="entry name" value="VWF_A"/>
</dbReference>
<dbReference type="EMBL" id="FPKX01000064">
    <property type="protein sequence ID" value="SFZ98851.1"/>
    <property type="molecule type" value="Genomic_DNA"/>
</dbReference>
<evidence type="ECO:0000259" key="7">
    <source>
        <dbReference type="PROSITE" id="PS50234"/>
    </source>
</evidence>
<dbReference type="Pfam" id="PF13519">
    <property type="entry name" value="VWA_2"/>
    <property type="match status" value="1"/>
</dbReference>
<feature type="compositionally biased region" description="Basic and acidic residues" evidence="5">
    <location>
        <begin position="447"/>
        <end position="466"/>
    </location>
</feature>
<proteinExistence type="predicted"/>
<dbReference type="PANTHER" id="PTHR22550">
    <property type="entry name" value="SPORE GERMINATION PROTEIN"/>
    <property type="match status" value="1"/>
</dbReference>